<evidence type="ECO:0000313" key="3">
    <source>
        <dbReference type="Proteomes" id="UP000023152"/>
    </source>
</evidence>
<dbReference type="Gene3D" id="3.40.50.300">
    <property type="entry name" value="P-loop containing nucleotide triphosphate hydrolases"/>
    <property type="match status" value="1"/>
</dbReference>
<evidence type="ECO:0000313" key="2">
    <source>
        <dbReference type="EMBL" id="ETN99869.1"/>
    </source>
</evidence>
<protein>
    <recommendedName>
        <fullName evidence="1">Sulfotransferase domain-containing protein</fullName>
    </recommendedName>
</protein>
<dbReference type="EMBL" id="ASPP01042655">
    <property type="protein sequence ID" value="ETN99869.1"/>
    <property type="molecule type" value="Genomic_DNA"/>
</dbReference>
<dbReference type="SUPFAM" id="SSF52540">
    <property type="entry name" value="P-loop containing nucleoside triphosphate hydrolases"/>
    <property type="match status" value="1"/>
</dbReference>
<sequence length="496" mass="58295">MCLPLQKFRLWFCHKRLVLSKIVLKFQKMFRYLMSAATASSLLFSLYLITSLKNSDITMESTTEPLSCSPANLYKCLDWSQKGIVGVQEHCHTKNNNTKYQRVLVVGTFHSGIPKMGELLTKYCMLKKKGVNTKKKGVPGQATNKEFVNIAVEWGKHSIPSERLIVEWQHMFPNSLIVVMIRDPLIWIQQMCQSSYSFNYVNKSFLSTLCPTHLAQSTFEEGEFVPFFPSNDEQDLIEGIHDIKMIRYQSLPYYWNNFYESYLTIVGRVKDLRARQRAQEQEMLQKLARTDSDLENDEFWRVHLGRLIVRYEDMVQNPEKTVQKICQCLGGTLTYNHFDKIVLSFEQEARTLSDPTARLASFQTKDLKFLKNTLNKYILKQQITDYLLYVVLSYILHLFEKFCIILFPQLFEKLNVQKKNYLTKQKKLKLIILTNIKKVKIIMVKHYDEFTNRIDVQVLLYVKSMRKMTKHFKVGVITVQNWKKSFQTNGNINIKH</sequence>
<keyword evidence="3" id="KW-1185">Reference proteome</keyword>
<comment type="caution">
    <text evidence="2">The sequence shown here is derived from an EMBL/GenBank/DDBJ whole genome shotgun (WGS) entry which is preliminary data.</text>
</comment>
<organism evidence="2 3">
    <name type="scientific">Reticulomyxa filosa</name>
    <dbReference type="NCBI Taxonomy" id="46433"/>
    <lineage>
        <taxon>Eukaryota</taxon>
        <taxon>Sar</taxon>
        <taxon>Rhizaria</taxon>
        <taxon>Retaria</taxon>
        <taxon>Foraminifera</taxon>
        <taxon>Monothalamids</taxon>
        <taxon>Reticulomyxidae</taxon>
        <taxon>Reticulomyxa</taxon>
    </lineage>
</organism>
<feature type="domain" description="Sulfotransferase" evidence="1">
    <location>
        <begin position="307"/>
        <end position="349"/>
    </location>
</feature>
<dbReference type="InterPro" id="IPR000863">
    <property type="entry name" value="Sulfotransferase_dom"/>
</dbReference>
<dbReference type="Proteomes" id="UP000023152">
    <property type="component" value="Unassembled WGS sequence"/>
</dbReference>
<evidence type="ECO:0000259" key="1">
    <source>
        <dbReference type="Pfam" id="PF00685"/>
    </source>
</evidence>
<dbReference type="OrthoDB" id="40447at2759"/>
<dbReference type="GO" id="GO:0008146">
    <property type="term" value="F:sulfotransferase activity"/>
    <property type="evidence" value="ECO:0007669"/>
    <property type="project" value="InterPro"/>
</dbReference>
<gene>
    <name evidence="2" type="ORF">RFI_37597</name>
</gene>
<reference evidence="2 3" key="1">
    <citation type="journal article" date="2013" name="Curr. Biol.">
        <title>The Genome of the Foraminiferan Reticulomyxa filosa.</title>
        <authorList>
            <person name="Glockner G."/>
            <person name="Hulsmann N."/>
            <person name="Schleicher M."/>
            <person name="Noegel A.A."/>
            <person name="Eichinger L."/>
            <person name="Gallinger C."/>
            <person name="Pawlowski J."/>
            <person name="Sierra R."/>
            <person name="Euteneuer U."/>
            <person name="Pillet L."/>
            <person name="Moustafa A."/>
            <person name="Platzer M."/>
            <person name="Groth M."/>
            <person name="Szafranski K."/>
            <person name="Schliwa M."/>
        </authorList>
    </citation>
    <scope>NUCLEOTIDE SEQUENCE [LARGE SCALE GENOMIC DNA]</scope>
</reference>
<dbReference type="InterPro" id="IPR027417">
    <property type="entry name" value="P-loop_NTPase"/>
</dbReference>
<dbReference type="AlphaFoldDB" id="X6LGQ0"/>
<accession>X6LGQ0</accession>
<proteinExistence type="predicted"/>
<dbReference type="Pfam" id="PF00685">
    <property type="entry name" value="Sulfotransfer_1"/>
    <property type="match status" value="1"/>
</dbReference>
<name>X6LGQ0_RETFI</name>